<evidence type="ECO:0000256" key="1">
    <source>
        <dbReference type="SAM" id="MobiDB-lite"/>
    </source>
</evidence>
<reference evidence="2" key="2">
    <citation type="journal article" date="2015" name="Data Brief">
        <title>Shoot transcriptome of the giant reed, Arundo donax.</title>
        <authorList>
            <person name="Barrero R.A."/>
            <person name="Guerrero F.D."/>
            <person name="Moolhuijzen P."/>
            <person name="Goolsby J.A."/>
            <person name="Tidwell J."/>
            <person name="Bellgard S.E."/>
            <person name="Bellgard M.I."/>
        </authorList>
    </citation>
    <scope>NUCLEOTIDE SEQUENCE</scope>
    <source>
        <tissue evidence="2">Shoot tissue taken approximately 20 cm above the soil surface</tissue>
    </source>
</reference>
<dbReference type="AlphaFoldDB" id="A0A0A9GHN1"/>
<protein>
    <submittedName>
        <fullName evidence="2">Uncharacterized protein</fullName>
    </submittedName>
</protein>
<reference evidence="2" key="1">
    <citation type="submission" date="2014-09" db="EMBL/GenBank/DDBJ databases">
        <authorList>
            <person name="Magalhaes I.L.F."/>
            <person name="Oliveira U."/>
            <person name="Santos F.R."/>
            <person name="Vidigal T.H.D.A."/>
            <person name="Brescovit A.D."/>
            <person name="Santos A.J."/>
        </authorList>
    </citation>
    <scope>NUCLEOTIDE SEQUENCE</scope>
    <source>
        <tissue evidence="2">Shoot tissue taken approximately 20 cm above the soil surface</tissue>
    </source>
</reference>
<feature type="region of interest" description="Disordered" evidence="1">
    <location>
        <begin position="49"/>
        <end position="93"/>
    </location>
</feature>
<feature type="compositionally biased region" description="Basic and acidic residues" evidence="1">
    <location>
        <begin position="52"/>
        <end position="63"/>
    </location>
</feature>
<evidence type="ECO:0000313" key="2">
    <source>
        <dbReference type="EMBL" id="JAE22051.1"/>
    </source>
</evidence>
<organism evidence="2">
    <name type="scientific">Arundo donax</name>
    <name type="common">Giant reed</name>
    <name type="synonym">Donax arundinaceus</name>
    <dbReference type="NCBI Taxonomy" id="35708"/>
    <lineage>
        <taxon>Eukaryota</taxon>
        <taxon>Viridiplantae</taxon>
        <taxon>Streptophyta</taxon>
        <taxon>Embryophyta</taxon>
        <taxon>Tracheophyta</taxon>
        <taxon>Spermatophyta</taxon>
        <taxon>Magnoliopsida</taxon>
        <taxon>Liliopsida</taxon>
        <taxon>Poales</taxon>
        <taxon>Poaceae</taxon>
        <taxon>PACMAD clade</taxon>
        <taxon>Arundinoideae</taxon>
        <taxon>Arundineae</taxon>
        <taxon>Arundo</taxon>
    </lineage>
</organism>
<name>A0A0A9GHN1_ARUDO</name>
<accession>A0A0A9GHN1</accession>
<proteinExistence type="predicted"/>
<sequence>MLQRYPYRPRYKSCFIWSSKRIHRSTTESYRENTTFGGLAIPSISQAISRCHASDQRPRELPKLHLSSGDTSGPAHRSSSNARHIRTPDTLMPKKQKYLCSQKGKQVIVPRICSAMTTRKPPAYKQR</sequence>
<dbReference type="EMBL" id="GBRH01175845">
    <property type="protein sequence ID" value="JAE22051.1"/>
    <property type="molecule type" value="Transcribed_RNA"/>
</dbReference>